<dbReference type="Gramene" id="arahy.Tifrunner.gnm2.ann2.Ah08g075200.1">
    <property type="protein sequence ID" value="arahy.Tifrunner.gnm2.ann2.Ah08g075200.1-CDS"/>
    <property type="gene ID" value="arahy.Tifrunner.gnm2.ann2.Ah08g075200"/>
</dbReference>
<sequence length="586" mass="65742">MNSMQTEFSGSDSDRNSDELHDEFPMGQNQSPDITSEDVASAEDVDEIARSLELTSNLRQNVKYSALEEDQNEANDDVTNINDRDLTYGLRNISEKLSAALVNVSGKEDLVKLHAEVAEEAIAGWEKAEKEVAGLKKQLEALSLRNSALDDRVAHLDAALKECVRQLRQVREEKEQNFHDAVENKTRDLESAKIELQSKLIELQSKLEASNARSQSIDLEMLHKSEILEKENMKLKHELQAQSEELEIRTIERDLSTQAAEIASKQHLESISKVAKLEAECRRLKSTACKGSAVSDHKSITSSSFCVESLTDSQSDNGERLNSAEIDACRKSGSETDKCEPSSDSWAAALIAELDQFKNDKCGQIPSSAIKIDLMDDFLEMERFAAMPEITTENFNQESVVTDQSTNGEISLGDEFDMMNRQMKELKEKLDKANVDKSELEIALMKCHEQFEASQLRLREADTKLKELQRELESANESEQMIENQLASMEAEAQSITKRVQLLEAEVDREQAMSDEIAIKCKVLEEELESKKQNEKLLFSDMKIKQEDLALAAGKLADCQQTIAALGNQLTCLAALENFKLYLNDT</sequence>
<keyword evidence="2 3" id="KW-0175">Coiled coil</keyword>
<protein>
    <recommendedName>
        <fullName evidence="7">Filament-like plant protein</fullName>
    </recommendedName>
</protein>
<dbReference type="Pfam" id="PF05911">
    <property type="entry name" value="FPP"/>
    <property type="match status" value="3"/>
</dbReference>
<dbReference type="PANTHER" id="PTHR31580">
    <property type="entry name" value="FILAMENT-LIKE PLANT PROTEIN 4"/>
    <property type="match status" value="1"/>
</dbReference>
<keyword evidence="6" id="KW-1185">Reference proteome</keyword>
<evidence type="ECO:0000313" key="6">
    <source>
        <dbReference type="Proteomes" id="UP000289738"/>
    </source>
</evidence>
<accession>A0A444WQ55</accession>
<dbReference type="AlphaFoldDB" id="A0A444WQ55"/>
<dbReference type="PANTHER" id="PTHR31580:SF5">
    <property type="entry name" value="FILAMENT-LIKE PLANT PROTEIN 1-RELATED"/>
    <property type="match status" value="1"/>
</dbReference>
<feature type="region of interest" description="Disordered" evidence="4">
    <location>
        <begin position="1"/>
        <end position="46"/>
    </location>
</feature>
<evidence type="ECO:0000313" key="5">
    <source>
        <dbReference type="EMBL" id="RYQ79552.1"/>
    </source>
</evidence>
<comment type="similarity">
    <text evidence="1">Belongs to the FPP family.</text>
</comment>
<dbReference type="SUPFAM" id="SSF57997">
    <property type="entry name" value="Tropomyosin"/>
    <property type="match status" value="1"/>
</dbReference>
<dbReference type="Proteomes" id="UP000289738">
    <property type="component" value="Unassembled WGS sequence"/>
</dbReference>
<evidence type="ECO:0000256" key="3">
    <source>
        <dbReference type="SAM" id="Coils"/>
    </source>
</evidence>
<reference evidence="5 6" key="1">
    <citation type="submission" date="2019-01" db="EMBL/GenBank/DDBJ databases">
        <title>Sequencing of cultivated peanut Arachis hypogaea provides insights into genome evolution and oil improvement.</title>
        <authorList>
            <person name="Chen X."/>
        </authorList>
    </citation>
    <scope>NUCLEOTIDE SEQUENCE [LARGE SCALE GENOMIC DNA]</scope>
    <source>
        <strain evidence="6">cv. Fuhuasheng</strain>
        <tissue evidence="5">Leaves</tissue>
    </source>
</reference>
<evidence type="ECO:0000256" key="2">
    <source>
        <dbReference type="ARBA" id="ARBA00023054"/>
    </source>
</evidence>
<feature type="coiled-coil region" evidence="3">
    <location>
        <begin position="125"/>
        <end position="245"/>
    </location>
</feature>
<feature type="compositionally biased region" description="Polar residues" evidence="4">
    <location>
        <begin position="1"/>
        <end position="11"/>
    </location>
</feature>
<evidence type="ECO:0000256" key="4">
    <source>
        <dbReference type="SAM" id="MobiDB-lite"/>
    </source>
</evidence>
<dbReference type="STRING" id="3818.A0A444WQ55"/>
<dbReference type="SMR" id="A0A444WQ55"/>
<feature type="coiled-coil region" evidence="3">
    <location>
        <begin position="416"/>
        <end position="534"/>
    </location>
</feature>
<evidence type="ECO:0000256" key="1">
    <source>
        <dbReference type="ARBA" id="ARBA00005921"/>
    </source>
</evidence>
<name>A0A444WQ55_ARAHY</name>
<gene>
    <name evidence="5" type="ORF">Ahy_Scaffold5g107772</name>
</gene>
<comment type="caution">
    <text evidence="5">The sequence shown here is derived from an EMBL/GenBank/DDBJ whole genome shotgun (WGS) entry which is preliminary data.</text>
</comment>
<dbReference type="EMBL" id="SDMP01000025">
    <property type="protein sequence ID" value="RYQ79552.1"/>
    <property type="molecule type" value="Genomic_DNA"/>
</dbReference>
<dbReference type="InterPro" id="IPR008587">
    <property type="entry name" value="FPP_plant"/>
</dbReference>
<dbReference type="OrthoDB" id="128924at2759"/>
<organism evidence="5 6">
    <name type="scientific">Arachis hypogaea</name>
    <name type="common">Peanut</name>
    <dbReference type="NCBI Taxonomy" id="3818"/>
    <lineage>
        <taxon>Eukaryota</taxon>
        <taxon>Viridiplantae</taxon>
        <taxon>Streptophyta</taxon>
        <taxon>Embryophyta</taxon>
        <taxon>Tracheophyta</taxon>
        <taxon>Spermatophyta</taxon>
        <taxon>Magnoliopsida</taxon>
        <taxon>eudicotyledons</taxon>
        <taxon>Gunneridae</taxon>
        <taxon>Pentapetalae</taxon>
        <taxon>rosids</taxon>
        <taxon>fabids</taxon>
        <taxon>Fabales</taxon>
        <taxon>Fabaceae</taxon>
        <taxon>Papilionoideae</taxon>
        <taxon>50 kb inversion clade</taxon>
        <taxon>dalbergioids sensu lato</taxon>
        <taxon>Dalbergieae</taxon>
        <taxon>Pterocarpus clade</taxon>
        <taxon>Arachis</taxon>
    </lineage>
</organism>
<feature type="compositionally biased region" description="Basic and acidic residues" evidence="4">
    <location>
        <begin position="12"/>
        <end position="24"/>
    </location>
</feature>
<proteinExistence type="inferred from homology"/>
<evidence type="ECO:0008006" key="7">
    <source>
        <dbReference type="Google" id="ProtNLM"/>
    </source>
</evidence>